<feature type="compositionally biased region" description="Basic and acidic residues" evidence="4">
    <location>
        <begin position="534"/>
        <end position="544"/>
    </location>
</feature>
<dbReference type="NCBIfam" id="TIGR00254">
    <property type="entry name" value="GGDEF"/>
    <property type="match status" value="1"/>
</dbReference>
<feature type="coiled-coil region" evidence="3">
    <location>
        <begin position="325"/>
        <end position="359"/>
    </location>
</feature>
<evidence type="ECO:0000313" key="8">
    <source>
        <dbReference type="Proteomes" id="UP000319619"/>
    </source>
</evidence>
<dbReference type="GO" id="GO:0052621">
    <property type="term" value="F:diguanylate cyclase activity"/>
    <property type="evidence" value="ECO:0007669"/>
    <property type="project" value="UniProtKB-EC"/>
</dbReference>
<dbReference type="PANTHER" id="PTHR45138">
    <property type="entry name" value="REGULATORY COMPONENTS OF SENSORY TRANSDUCTION SYSTEM"/>
    <property type="match status" value="1"/>
</dbReference>
<dbReference type="PANTHER" id="PTHR45138:SF9">
    <property type="entry name" value="DIGUANYLATE CYCLASE DGCM-RELATED"/>
    <property type="match status" value="1"/>
</dbReference>
<keyword evidence="3" id="KW-0175">Coiled coil</keyword>
<feature type="domain" description="GGDEF" evidence="5">
    <location>
        <begin position="387"/>
        <end position="522"/>
    </location>
</feature>
<dbReference type="InterPro" id="IPR013976">
    <property type="entry name" value="HDOD"/>
</dbReference>
<dbReference type="EC" id="2.7.7.65" evidence="1"/>
<feature type="region of interest" description="Disordered" evidence="4">
    <location>
        <begin position="524"/>
        <end position="544"/>
    </location>
</feature>
<dbReference type="InterPro" id="IPR000160">
    <property type="entry name" value="GGDEF_dom"/>
</dbReference>
<dbReference type="SUPFAM" id="SSF55073">
    <property type="entry name" value="Nucleotide cyclase"/>
    <property type="match status" value="1"/>
</dbReference>
<dbReference type="SMART" id="SM00267">
    <property type="entry name" value="GGDEF"/>
    <property type="match status" value="1"/>
</dbReference>
<dbReference type="EMBL" id="NJBN01000002">
    <property type="protein sequence ID" value="TKJ41708.1"/>
    <property type="molecule type" value="Genomic_DNA"/>
</dbReference>
<dbReference type="Pfam" id="PF00990">
    <property type="entry name" value="GGDEF"/>
    <property type="match status" value="1"/>
</dbReference>
<dbReference type="GO" id="GO:1902201">
    <property type="term" value="P:negative regulation of bacterial-type flagellum-dependent cell motility"/>
    <property type="evidence" value="ECO:0007669"/>
    <property type="project" value="TreeGrafter"/>
</dbReference>
<protein>
    <recommendedName>
        <fullName evidence="1">diguanylate cyclase</fullName>
        <ecNumber evidence="1">2.7.7.65</ecNumber>
    </recommendedName>
</protein>
<evidence type="ECO:0000256" key="3">
    <source>
        <dbReference type="SAM" id="Coils"/>
    </source>
</evidence>
<dbReference type="InterPro" id="IPR050469">
    <property type="entry name" value="Diguanylate_Cyclase"/>
</dbReference>
<sequence length="544" mass="61793">MSSLPNHRIKEIIQILDQDRELPTLSPIVQKVLRLISDENVSINELATVIKNDVSLSFKILKVVNSAFYGFTRKVSTLSQAMVILGLSAVKNLALSMSILEVMMKGSKVTKGAQDFKVFWERSLFAAVAARRMSILAKFPYEEEIFIAALLQNVGMLVFIKHYPGEYTKLIEEARRTTTPIINLEDQQFGINHTMLGEFLANKWRLPRALTVPILRHHEPEGTPMGVEDEDKEDIEKRIQLIHLSHLATTIFYDEFRPDRVTQLKEGSEKYFGFGNQVIEDLLVNLSEEVKEVAEFFGLSLESAASYSELLAAANIELGKLNLSYEQMNIELVTARKRAEDLATQLSEANRKLEDMANLDGLTQIFNRRVFQNLITREFYRSNRYGHPLSCIMIDLDHFKQINDNEGHLVGDHVLRDVASLMQGILRKSDFLARYGGEEFVLLSPETDLKGATVLAEKLRIIIEKHPFKFESKSLSVTVSIGVSTMTKESDYKKEDDLIKNADKNLYAAKNNGRNRIWTDTDNRTKAKASHLTAPEKENIPILT</sequence>
<evidence type="ECO:0000256" key="1">
    <source>
        <dbReference type="ARBA" id="ARBA00012528"/>
    </source>
</evidence>
<evidence type="ECO:0000313" key="7">
    <source>
        <dbReference type="EMBL" id="TKJ41708.1"/>
    </source>
</evidence>
<dbReference type="Proteomes" id="UP000319619">
    <property type="component" value="Unassembled WGS sequence"/>
</dbReference>
<dbReference type="Gene3D" id="1.10.3210.10">
    <property type="entry name" value="Hypothetical protein af1432"/>
    <property type="match status" value="1"/>
</dbReference>
<comment type="caution">
    <text evidence="7">The sequence shown here is derived from an EMBL/GenBank/DDBJ whole genome shotgun (WGS) entry which is preliminary data.</text>
</comment>
<dbReference type="InterPro" id="IPR029787">
    <property type="entry name" value="Nucleotide_cyclase"/>
</dbReference>
<evidence type="ECO:0000259" key="5">
    <source>
        <dbReference type="PROSITE" id="PS50887"/>
    </source>
</evidence>
<name>A0A532V3I9_UNCL8</name>
<accession>A0A532V3I9</accession>
<dbReference type="Gene3D" id="3.30.70.270">
    <property type="match status" value="1"/>
</dbReference>
<dbReference type="GO" id="GO:0043709">
    <property type="term" value="P:cell adhesion involved in single-species biofilm formation"/>
    <property type="evidence" value="ECO:0007669"/>
    <property type="project" value="TreeGrafter"/>
</dbReference>
<reference evidence="7 8" key="1">
    <citation type="submission" date="2017-06" db="EMBL/GenBank/DDBJ databases">
        <title>Novel microbial phyla capable of carbon fixation and sulfur reduction in deep-sea sediments.</title>
        <authorList>
            <person name="Huang J."/>
            <person name="Baker B."/>
            <person name="Wang Y."/>
        </authorList>
    </citation>
    <scope>NUCLEOTIDE SEQUENCE [LARGE SCALE GENOMIC DNA]</scope>
    <source>
        <strain evidence="7">B3_LCP</strain>
    </source>
</reference>
<comment type="catalytic activity">
    <reaction evidence="2">
        <text>2 GTP = 3',3'-c-di-GMP + 2 diphosphate</text>
        <dbReference type="Rhea" id="RHEA:24898"/>
        <dbReference type="ChEBI" id="CHEBI:33019"/>
        <dbReference type="ChEBI" id="CHEBI:37565"/>
        <dbReference type="ChEBI" id="CHEBI:58805"/>
        <dbReference type="EC" id="2.7.7.65"/>
    </reaction>
</comment>
<feature type="domain" description="HDOD" evidence="6">
    <location>
        <begin position="22"/>
        <end position="220"/>
    </location>
</feature>
<evidence type="ECO:0000259" key="6">
    <source>
        <dbReference type="PROSITE" id="PS51833"/>
    </source>
</evidence>
<evidence type="ECO:0000256" key="2">
    <source>
        <dbReference type="ARBA" id="ARBA00034247"/>
    </source>
</evidence>
<dbReference type="CDD" id="cd01949">
    <property type="entry name" value="GGDEF"/>
    <property type="match status" value="1"/>
</dbReference>
<dbReference type="SUPFAM" id="SSF109604">
    <property type="entry name" value="HD-domain/PDEase-like"/>
    <property type="match status" value="1"/>
</dbReference>
<dbReference type="AlphaFoldDB" id="A0A532V3I9"/>
<dbReference type="Pfam" id="PF08668">
    <property type="entry name" value="HDOD"/>
    <property type="match status" value="1"/>
</dbReference>
<dbReference type="PROSITE" id="PS50887">
    <property type="entry name" value="GGDEF"/>
    <property type="match status" value="1"/>
</dbReference>
<dbReference type="FunFam" id="3.30.70.270:FF:000001">
    <property type="entry name" value="Diguanylate cyclase domain protein"/>
    <property type="match status" value="1"/>
</dbReference>
<dbReference type="PROSITE" id="PS51833">
    <property type="entry name" value="HDOD"/>
    <property type="match status" value="1"/>
</dbReference>
<dbReference type="GO" id="GO:0005886">
    <property type="term" value="C:plasma membrane"/>
    <property type="evidence" value="ECO:0007669"/>
    <property type="project" value="TreeGrafter"/>
</dbReference>
<evidence type="ECO:0000256" key="4">
    <source>
        <dbReference type="SAM" id="MobiDB-lite"/>
    </source>
</evidence>
<proteinExistence type="predicted"/>
<dbReference type="InterPro" id="IPR043128">
    <property type="entry name" value="Rev_trsase/Diguanyl_cyclase"/>
</dbReference>
<gene>
    <name evidence="7" type="ORF">CEE37_03840</name>
</gene>
<organism evidence="7 8">
    <name type="scientific">candidate division LCP-89 bacterium B3_LCP</name>
    <dbReference type="NCBI Taxonomy" id="2012998"/>
    <lineage>
        <taxon>Bacteria</taxon>
        <taxon>Pseudomonadati</taxon>
        <taxon>Bacteria division LCP-89</taxon>
    </lineage>
</organism>